<keyword evidence="1" id="KW-1133">Transmembrane helix</keyword>
<accession>A0A8G2BWB4</accession>
<evidence type="ECO:0000313" key="2">
    <source>
        <dbReference type="EMBL" id="SEF85637.1"/>
    </source>
</evidence>
<dbReference type="EMBL" id="FNVS01000008">
    <property type="protein sequence ID" value="SEF85637.1"/>
    <property type="molecule type" value="Genomic_DNA"/>
</dbReference>
<dbReference type="Proteomes" id="UP000236725">
    <property type="component" value="Unassembled WGS sequence"/>
</dbReference>
<dbReference type="InterPro" id="IPR029087">
    <property type="entry name" value="Imm17"/>
</dbReference>
<proteinExistence type="predicted"/>
<protein>
    <submittedName>
        <fullName evidence="2">Immunity protein 17</fullName>
    </submittedName>
</protein>
<keyword evidence="1" id="KW-0472">Membrane</keyword>
<evidence type="ECO:0000256" key="1">
    <source>
        <dbReference type="SAM" id="Phobius"/>
    </source>
</evidence>
<dbReference type="Pfam" id="PF15562">
    <property type="entry name" value="Imm17"/>
    <property type="match status" value="1"/>
</dbReference>
<comment type="caution">
    <text evidence="2">The sequence shown here is derived from an EMBL/GenBank/DDBJ whole genome shotgun (WGS) entry which is preliminary data.</text>
</comment>
<feature type="transmembrane region" description="Helical" evidence="1">
    <location>
        <begin position="6"/>
        <end position="29"/>
    </location>
</feature>
<evidence type="ECO:0000313" key="3">
    <source>
        <dbReference type="Proteomes" id="UP000236725"/>
    </source>
</evidence>
<organism evidence="2 3">
    <name type="scientific">Parabacteroides chinchillae</name>
    <dbReference type="NCBI Taxonomy" id="871327"/>
    <lineage>
        <taxon>Bacteria</taxon>
        <taxon>Pseudomonadati</taxon>
        <taxon>Bacteroidota</taxon>
        <taxon>Bacteroidia</taxon>
        <taxon>Bacteroidales</taxon>
        <taxon>Tannerellaceae</taxon>
        <taxon>Parabacteroides</taxon>
    </lineage>
</organism>
<name>A0A8G2BWB4_9BACT</name>
<feature type="transmembrane region" description="Helical" evidence="1">
    <location>
        <begin position="50"/>
        <end position="69"/>
    </location>
</feature>
<sequence>MEPSEYFILALFIALGIFSIIAAAFNFDWYFQTSGAMTFVRKFGRKGARIFYTILGLALIACGVTGLLYW</sequence>
<gene>
    <name evidence="2" type="ORF">SAMN05444001_10882</name>
</gene>
<dbReference type="RefSeq" id="WP_103983283.1">
    <property type="nucleotide sequence ID" value="NZ_FNVS01000008.1"/>
</dbReference>
<dbReference type="AlphaFoldDB" id="A0A8G2BWB4"/>
<keyword evidence="1" id="KW-0812">Transmembrane</keyword>
<keyword evidence="3" id="KW-1185">Reference proteome</keyword>
<reference evidence="2 3" key="1">
    <citation type="submission" date="2016-10" db="EMBL/GenBank/DDBJ databases">
        <authorList>
            <person name="Varghese N."/>
            <person name="Submissions S."/>
        </authorList>
    </citation>
    <scope>NUCLEOTIDE SEQUENCE [LARGE SCALE GENOMIC DNA]</scope>
    <source>
        <strain evidence="2 3">DSM 29073</strain>
    </source>
</reference>